<feature type="repeat" description="WD" evidence="4">
    <location>
        <begin position="181"/>
        <end position="222"/>
    </location>
</feature>
<dbReference type="EMBL" id="JARQWQ010000046">
    <property type="protein sequence ID" value="KAK2557967.1"/>
    <property type="molecule type" value="Genomic_DNA"/>
</dbReference>
<dbReference type="PRINTS" id="PR00320">
    <property type="entry name" value="GPROTEINBRPT"/>
</dbReference>
<evidence type="ECO:0000259" key="6">
    <source>
        <dbReference type="Pfam" id="PF04003"/>
    </source>
</evidence>
<dbReference type="Pfam" id="PF25173">
    <property type="entry name" value="Beta-prop_WDR3_1st"/>
    <property type="match status" value="1"/>
</dbReference>
<dbReference type="PROSITE" id="PS00678">
    <property type="entry name" value="WD_REPEATS_1"/>
    <property type="match status" value="1"/>
</dbReference>
<keyword evidence="2" id="KW-0677">Repeat</keyword>
<feature type="compositionally biased region" description="Basic and acidic residues" evidence="5">
    <location>
        <begin position="224"/>
        <end position="234"/>
    </location>
</feature>
<dbReference type="GO" id="GO:0034388">
    <property type="term" value="C:Pwp2p-containing subcomplex of 90S preribosome"/>
    <property type="evidence" value="ECO:0007669"/>
    <property type="project" value="TreeGrafter"/>
</dbReference>
<feature type="region of interest" description="Disordered" evidence="5">
    <location>
        <begin position="218"/>
        <end position="238"/>
    </location>
</feature>
<gene>
    <name evidence="7" type="ORF">P5673_019532</name>
</gene>
<dbReference type="InterPro" id="IPR001680">
    <property type="entry name" value="WD40_rpt"/>
</dbReference>
<dbReference type="Pfam" id="PF04003">
    <property type="entry name" value="Utp12"/>
    <property type="match status" value="1"/>
</dbReference>
<dbReference type="PROSITE" id="PS50082">
    <property type="entry name" value="WD_REPEATS_2"/>
    <property type="match status" value="8"/>
</dbReference>
<dbReference type="Gene3D" id="2.130.10.10">
    <property type="entry name" value="YVTN repeat-like/Quinoprotein amine dehydrogenase"/>
    <property type="match status" value="5"/>
</dbReference>
<sequence length="854" mass="95931">MVLTKAYLRYVQSACLGVICSLKANLVFIKRRSSKSASQVTQYAACPSLESVVLWDLRRGEKTLELKGDKHEVTALQASPDQQVLAVGYEDGTIKLWRLETKSSQVTFSGHKSGVSVLKFDESGGRLVSGSRDTDVIVFKGHKGLITQCHFMKSQNILITSSKDSFVKFWDLDTQHCFLTLVGHRSEVWGFAVIQDETRLITGCSDNELRVWKISSPELNETENPEKEDGKRTAAEAGLQDDSVERINEGSQLACTLMGSILRHSHERVVSVLVDSSQSFLGCLGNDSQLELFKILTEEEIQKHMHKKLKKQRKKAKKEGANENVETDPVITRTVEDELHRLHSIKLRTKIKSFDLYFDKIANDLKLLLSLQNNSIQLHAVTLKPVNSSCTSSVLLPGHRSDVRTLCFNSNGSCLLSGAQESVKIWNRISGQPIRTLSTGYALTSIFVPGDRHFIIGTKAGKLEIYEISSGQLLESVDAHEGPVWSISLFADKRGFVSGSGDSTVKFWEFELVSDEEHAQASKRLSVSHVQTLKLKEEVMCVKYSPNQRLLAVSLLDCTVKIFFADTLKFFLSLYGHKLPVMTLDISSDSNLIITGSADKNIKIWGLDYGDCHKSIFGHDDSIMGVQFVPKTHYFFSVSKDKTLKYWDADKFEQITTLKGHYAEVWCLAVSPNGDHVATGSHDRSLRLWERTEEPLFVEEERELEREREHEESIAQNTERVIPGETEAEAEAVKAGKKTLETVMASRSSHPVLVAYGNVTPVRYVLEVLKKIRSRIHHGQIVSNRVLVPVIDSLRKHAKSRVHELRDTIGFNLAGLRFIQGEMEARQESFFADATQKVKKIRKKQKSAIVQVVK</sequence>
<comment type="similarity">
    <text evidence="3">Belongs to the WD repeat WDR3/UTP12 family.</text>
</comment>
<reference evidence="7" key="1">
    <citation type="journal article" date="2023" name="G3 (Bethesda)">
        <title>Whole genome assembly and annotation of the endangered Caribbean coral Acropora cervicornis.</title>
        <authorList>
            <person name="Selwyn J.D."/>
            <person name="Vollmer S.V."/>
        </authorList>
    </citation>
    <scope>NUCLEOTIDE SEQUENCE</scope>
    <source>
        <strain evidence="7">K2</strain>
    </source>
</reference>
<dbReference type="InterPro" id="IPR051570">
    <property type="entry name" value="TBC1_cilium_biogenesis"/>
</dbReference>
<dbReference type="PANTHER" id="PTHR19853">
    <property type="entry name" value="WD REPEAT CONTAINING PROTEIN 3 WDR3"/>
    <property type="match status" value="1"/>
</dbReference>
<protein>
    <submittedName>
        <fullName evidence="7">WD repeat-containing protein 3</fullName>
    </submittedName>
</protein>
<feature type="repeat" description="WD" evidence="4">
    <location>
        <begin position="574"/>
        <end position="615"/>
    </location>
</feature>
<dbReference type="Proteomes" id="UP001249851">
    <property type="component" value="Unassembled WGS sequence"/>
</dbReference>
<organism evidence="7 8">
    <name type="scientific">Acropora cervicornis</name>
    <name type="common">Staghorn coral</name>
    <dbReference type="NCBI Taxonomy" id="6130"/>
    <lineage>
        <taxon>Eukaryota</taxon>
        <taxon>Metazoa</taxon>
        <taxon>Cnidaria</taxon>
        <taxon>Anthozoa</taxon>
        <taxon>Hexacorallia</taxon>
        <taxon>Scleractinia</taxon>
        <taxon>Astrocoeniina</taxon>
        <taxon>Acroporidae</taxon>
        <taxon>Acropora</taxon>
    </lineage>
</organism>
<feature type="repeat" description="WD" evidence="4">
    <location>
        <begin position="477"/>
        <end position="511"/>
    </location>
</feature>
<dbReference type="InterPro" id="IPR007148">
    <property type="entry name" value="SSU_processome_Utp12"/>
</dbReference>
<proteinExistence type="inferred from homology"/>
<reference evidence="7" key="2">
    <citation type="journal article" date="2023" name="Science">
        <title>Genomic signatures of disease resistance in endangered staghorn corals.</title>
        <authorList>
            <person name="Vollmer S.V."/>
            <person name="Selwyn J.D."/>
            <person name="Despard B.A."/>
            <person name="Roesel C.L."/>
        </authorList>
    </citation>
    <scope>NUCLEOTIDE SEQUENCE</scope>
    <source>
        <strain evidence="7">K2</strain>
    </source>
</reference>
<name>A0AAD9QAT3_ACRCE</name>
<dbReference type="CDD" id="cd00200">
    <property type="entry name" value="WD40"/>
    <property type="match status" value="1"/>
</dbReference>
<evidence type="ECO:0000313" key="7">
    <source>
        <dbReference type="EMBL" id="KAK2557967.1"/>
    </source>
</evidence>
<dbReference type="SMART" id="SM00320">
    <property type="entry name" value="WD40"/>
    <property type="match status" value="12"/>
</dbReference>
<feature type="repeat" description="WD" evidence="4">
    <location>
        <begin position="66"/>
        <end position="107"/>
    </location>
</feature>
<accession>A0AAD9QAT3</accession>
<feature type="domain" description="Small-subunit processome Utp12" evidence="6">
    <location>
        <begin position="768"/>
        <end position="820"/>
    </location>
</feature>
<evidence type="ECO:0000256" key="2">
    <source>
        <dbReference type="ARBA" id="ARBA00022737"/>
    </source>
</evidence>
<feature type="repeat" description="WD" evidence="4">
    <location>
        <begin position="616"/>
        <end position="657"/>
    </location>
</feature>
<dbReference type="InterPro" id="IPR015943">
    <property type="entry name" value="WD40/YVTN_repeat-like_dom_sf"/>
</dbReference>
<evidence type="ECO:0000256" key="3">
    <source>
        <dbReference type="ARBA" id="ARBA00038229"/>
    </source>
</evidence>
<feature type="repeat" description="WD" evidence="4">
    <location>
        <begin position="139"/>
        <end position="180"/>
    </location>
</feature>
<dbReference type="GO" id="GO:0030515">
    <property type="term" value="F:snoRNA binding"/>
    <property type="evidence" value="ECO:0007669"/>
    <property type="project" value="TreeGrafter"/>
</dbReference>
<evidence type="ECO:0000256" key="5">
    <source>
        <dbReference type="SAM" id="MobiDB-lite"/>
    </source>
</evidence>
<dbReference type="PROSITE" id="PS50294">
    <property type="entry name" value="WD_REPEATS_REGION"/>
    <property type="match status" value="7"/>
</dbReference>
<dbReference type="InterPro" id="IPR019775">
    <property type="entry name" value="WD40_repeat_CS"/>
</dbReference>
<dbReference type="GO" id="GO:0032040">
    <property type="term" value="C:small-subunit processome"/>
    <property type="evidence" value="ECO:0007669"/>
    <property type="project" value="TreeGrafter"/>
</dbReference>
<dbReference type="FunFam" id="2.130.10.10:FF:000172">
    <property type="entry name" value="WD repeat domain 3"/>
    <property type="match status" value="1"/>
</dbReference>
<dbReference type="InterPro" id="IPR036322">
    <property type="entry name" value="WD40_repeat_dom_sf"/>
</dbReference>
<dbReference type="InterPro" id="IPR020472">
    <property type="entry name" value="WD40_PAC1"/>
</dbReference>
<dbReference type="FunFam" id="2.130.10.10:FF:000178">
    <property type="entry name" value="WD repeat domain 3"/>
    <property type="match status" value="1"/>
</dbReference>
<feature type="repeat" description="WD" evidence="4">
    <location>
        <begin position="658"/>
        <end position="690"/>
    </location>
</feature>
<dbReference type="Pfam" id="PF25172">
    <property type="entry name" value="Beta-prop_WDR3_2nd"/>
    <property type="match status" value="1"/>
</dbReference>
<evidence type="ECO:0000256" key="1">
    <source>
        <dbReference type="ARBA" id="ARBA00022574"/>
    </source>
</evidence>
<dbReference type="SUPFAM" id="SSF50978">
    <property type="entry name" value="WD40 repeat-like"/>
    <property type="match status" value="2"/>
</dbReference>
<dbReference type="GO" id="GO:0030490">
    <property type="term" value="P:maturation of SSU-rRNA"/>
    <property type="evidence" value="ECO:0007669"/>
    <property type="project" value="TreeGrafter"/>
</dbReference>
<dbReference type="AlphaFoldDB" id="A0AAD9QAT3"/>
<evidence type="ECO:0000256" key="4">
    <source>
        <dbReference type="PROSITE-ProRule" id="PRU00221"/>
    </source>
</evidence>
<evidence type="ECO:0000313" key="8">
    <source>
        <dbReference type="Proteomes" id="UP001249851"/>
    </source>
</evidence>
<comment type="caution">
    <text evidence="7">The sequence shown here is derived from an EMBL/GenBank/DDBJ whole genome shotgun (WGS) entry which is preliminary data.</text>
</comment>
<feature type="repeat" description="WD" evidence="4">
    <location>
        <begin position="108"/>
        <end position="140"/>
    </location>
</feature>
<keyword evidence="1 4" id="KW-0853">WD repeat</keyword>
<keyword evidence="8" id="KW-1185">Reference proteome</keyword>
<dbReference type="PANTHER" id="PTHR19853:SF0">
    <property type="entry name" value="WD REPEAT-CONTAINING PROTEIN 3"/>
    <property type="match status" value="1"/>
</dbReference>